<dbReference type="Gene3D" id="1.10.260.40">
    <property type="entry name" value="lambda repressor-like DNA-binding domains"/>
    <property type="match status" value="1"/>
</dbReference>
<dbReference type="InterPro" id="IPR001387">
    <property type="entry name" value="Cro/C1-type_HTH"/>
</dbReference>
<evidence type="ECO:0000256" key="1">
    <source>
        <dbReference type="ARBA" id="ARBA00023125"/>
    </source>
</evidence>
<dbReference type="GO" id="GO:0005829">
    <property type="term" value="C:cytosol"/>
    <property type="evidence" value="ECO:0007669"/>
    <property type="project" value="TreeGrafter"/>
</dbReference>
<keyword evidence="1" id="KW-0238">DNA-binding</keyword>
<sequence>MRFLAAREKSHESQTEKTHYNAHERQEVTLTNQEIGEKLRFRRKKLRLRQRDLAELAGVTLRGLTDLENGRANPTINQLAKIAEVLGLELRLTEKSLNASS</sequence>
<dbReference type="Pfam" id="PF01381">
    <property type="entry name" value="HTH_3"/>
    <property type="match status" value="1"/>
</dbReference>
<dbReference type="PANTHER" id="PTHR46797:SF1">
    <property type="entry name" value="METHYLPHOSPHONATE SYNTHASE"/>
    <property type="match status" value="1"/>
</dbReference>
<dbReference type="GO" id="GO:0003700">
    <property type="term" value="F:DNA-binding transcription factor activity"/>
    <property type="evidence" value="ECO:0007669"/>
    <property type="project" value="TreeGrafter"/>
</dbReference>
<accession>A0AAU7CKR2</accession>
<dbReference type="PROSITE" id="PS50943">
    <property type="entry name" value="HTH_CROC1"/>
    <property type="match status" value="1"/>
</dbReference>
<dbReference type="SMART" id="SM00530">
    <property type="entry name" value="HTH_XRE"/>
    <property type="match status" value="1"/>
</dbReference>
<dbReference type="EMBL" id="CP155447">
    <property type="protein sequence ID" value="XBH05845.1"/>
    <property type="molecule type" value="Genomic_DNA"/>
</dbReference>
<dbReference type="InterPro" id="IPR010982">
    <property type="entry name" value="Lambda_DNA-bd_dom_sf"/>
</dbReference>
<dbReference type="RefSeq" id="WP_406698696.1">
    <property type="nucleotide sequence ID" value="NZ_CP155447.1"/>
</dbReference>
<dbReference type="InterPro" id="IPR050807">
    <property type="entry name" value="TransReg_Diox_bact_type"/>
</dbReference>
<gene>
    <name evidence="4" type="ORF">V5E97_07390</name>
</gene>
<feature type="region of interest" description="Disordered" evidence="2">
    <location>
        <begin position="1"/>
        <end position="21"/>
    </location>
</feature>
<dbReference type="CDD" id="cd00093">
    <property type="entry name" value="HTH_XRE"/>
    <property type="match status" value="1"/>
</dbReference>
<proteinExistence type="predicted"/>
<feature type="domain" description="HTH cro/C1-type" evidence="3">
    <location>
        <begin position="39"/>
        <end position="95"/>
    </location>
</feature>
<evidence type="ECO:0000313" key="4">
    <source>
        <dbReference type="EMBL" id="XBH05845.1"/>
    </source>
</evidence>
<evidence type="ECO:0000259" key="3">
    <source>
        <dbReference type="PROSITE" id="PS50943"/>
    </source>
</evidence>
<protein>
    <submittedName>
        <fullName evidence="4">Helix-turn-helix domain-containing protein</fullName>
    </submittedName>
</protein>
<organism evidence="4">
    <name type="scientific">Singulisphaera sp. Ch08</name>
    <dbReference type="NCBI Taxonomy" id="3120278"/>
    <lineage>
        <taxon>Bacteria</taxon>
        <taxon>Pseudomonadati</taxon>
        <taxon>Planctomycetota</taxon>
        <taxon>Planctomycetia</taxon>
        <taxon>Isosphaerales</taxon>
        <taxon>Isosphaeraceae</taxon>
        <taxon>Singulisphaera</taxon>
    </lineage>
</organism>
<name>A0AAU7CKR2_9BACT</name>
<dbReference type="PANTHER" id="PTHR46797">
    <property type="entry name" value="HTH-TYPE TRANSCRIPTIONAL REGULATOR"/>
    <property type="match status" value="1"/>
</dbReference>
<dbReference type="AlphaFoldDB" id="A0AAU7CKR2"/>
<dbReference type="SUPFAM" id="SSF47413">
    <property type="entry name" value="lambda repressor-like DNA-binding domains"/>
    <property type="match status" value="1"/>
</dbReference>
<reference evidence="4" key="1">
    <citation type="submission" date="2024-05" db="EMBL/GenBank/DDBJ databases">
        <title>Planctomycetes of the genus Singulisphaera possess chitinolytic capabilities.</title>
        <authorList>
            <person name="Ivanova A."/>
        </authorList>
    </citation>
    <scope>NUCLEOTIDE SEQUENCE</scope>
    <source>
        <strain evidence="4">Ch08T</strain>
    </source>
</reference>
<dbReference type="GO" id="GO:0003677">
    <property type="term" value="F:DNA binding"/>
    <property type="evidence" value="ECO:0007669"/>
    <property type="project" value="UniProtKB-KW"/>
</dbReference>
<evidence type="ECO:0000256" key="2">
    <source>
        <dbReference type="SAM" id="MobiDB-lite"/>
    </source>
</evidence>